<dbReference type="CDD" id="cd11064">
    <property type="entry name" value="CYP86A"/>
    <property type="match status" value="1"/>
</dbReference>
<keyword evidence="8" id="KW-1133">Transmembrane helix</keyword>
<dbReference type="PRINTS" id="PR00385">
    <property type="entry name" value="P450"/>
</dbReference>
<evidence type="ECO:0000256" key="3">
    <source>
        <dbReference type="ARBA" id="ARBA00022723"/>
    </source>
</evidence>
<evidence type="ECO:0000256" key="4">
    <source>
        <dbReference type="ARBA" id="ARBA00023002"/>
    </source>
</evidence>
<keyword evidence="8" id="KW-0812">Transmembrane</keyword>
<keyword evidence="6 7" id="KW-0349">Heme</keyword>
<keyword evidence="4 7" id="KW-0560">Oxidoreductase</keyword>
<keyword evidence="7" id="KW-0503">Monooxygenase</keyword>
<keyword evidence="8" id="KW-0472">Membrane</keyword>
<comment type="similarity">
    <text evidence="2 7">Belongs to the cytochrome P450 family.</text>
</comment>
<feature type="binding site" description="axial binding residue" evidence="6">
    <location>
        <position position="461"/>
    </location>
    <ligand>
        <name>heme</name>
        <dbReference type="ChEBI" id="CHEBI:30413"/>
    </ligand>
    <ligandPart>
        <name>Fe</name>
        <dbReference type="ChEBI" id="CHEBI:18248"/>
    </ligandPart>
</feature>
<dbReference type="GO" id="GO:0004497">
    <property type="term" value="F:monooxygenase activity"/>
    <property type="evidence" value="ECO:0007669"/>
    <property type="project" value="UniProtKB-KW"/>
</dbReference>
<dbReference type="PROSITE" id="PS00086">
    <property type="entry name" value="CYTOCHROME_P450"/>
    <property type="match status" value="1"/>
</dbReference>
<evidence type="ECO:0000256" key="7">
    <source>
        <dbReference type="RuleBase" id="RU000461"/>
    </source>
</evidence>
<dbReference type="InterPro" id="IPR036396">
    <property type="entry name" value="Cyt_P450_sf"/>
</dbReference>
<dbReference type="Gramene" id="Kaladp0666s0035.1.v1.1">
    <property type="protein sequence ID" value="Kaladp0666s0035.1.v1.1.CDS.1"/>
    <property type="gene ID" value="Kaladp0666s0035.v1.1"/>
</dbReference>
<dbReference type="GO" id="GO:0016705">
    <property type="term" value="F:oxidoreductase activity, acting on paired donors, with incorporation or reduction of molecular oxygen"/>
    <property type="evidence" value="ECO:0007669"/>
    <property type="project" value="InterPro"/>
</dbReference>
<evidence type="ECO:0000256" key="2">
    <source>
        <dbReference type="ARBA" id="ARBA00010617"/>
    </source>
</evidence>
<dbReference type="GO" id="GO:0006629">
    <property type="term" value="P:lipid metabolic process"/>
    <property type="evidence" value="ECO:0007669"/>
    <property type="project" value="UniProtKB-ARBA"/>
</dbReference>
<dbReference type="InterPro" id="IPR001128">
    <property type="entry name" value="Cyt_P450"/>
</dbReference>
<protein>
    <recommendedName>
        <fullName evidence="11">Cytochrome P450</fullName>
    </recommendedName>
</protein>
<dbReference type="Proteomes" id="UP000594263">
    <property type="component" value="Unplaced"/>
</dbReference>
<keyword evidence="5 6" id="KW-0408">Iron</keyword>
<dbReference type="PRINTS" id="PR00463">
    <property type="entry name" value="EP450I"/>
</dbReference>
<dbReference type="InterPro" id="IPR002401">
    <property type="entry name" value="Cyt_P450_E_grp-I"/>
</dbReference>
<dbReference type="InterPro" id="IPR017972">
    <property type="entry name" value="Cyt_P450_CS"/>
</dbReference>
<proteinExistence type="inferred from homology"/>
<evidence type="ECO:0000313" key="10">
    <source>
        <dbReference type="Proteomes" id="UP000594263"/>
    </source>
</evidence>
<dbReference type="SUPFAM" id="SSF48264">
    <property type="entry name" value="Cytochrome P450"/>
    <property type="match status" value="1"/>
</dbReference>
<dbReference type="Gene3D" id="1.10.630.10">
    <property type="entry name" value="Cytochrome P450"/>
    <property type="match status" value="1"/>
</dbReference>
<dbReference type="GO" id="GO:0020037">
    <property type="term" value="F:heme binding"/>
    <property type="evidence" value="ECO:0007669"/>
    <property type="project" value="InterPro"/>
</dbReference>
<organism evidence="9 10">
    <name type="scientific">Kalanchoe fedtschenkoi</name>
    <name type="common">Lavender scallops</name>
    <name type="synonym">South American air plant</name>
    <dbReference type="NCBI Taxonomy" id="63787"/>
    <lineage>
        <taxon>Eukaryota</taxon>
        <taxon>Viridiplantae</taxon>
        <taxon>Streptophyta</taxon>
        <taxon>Embryophyta</taxon>
        <taxon>Tracheophyta</taxon>
        <taxon>Spermatophyta</taxon>
        <taxon>Magnoliopsida</taxon>
        <taxon>eudicotyledons</taxon>
        <taxon>Gunneridae</taxon>
        <taxon>Pentapetalae</taxon>
        <taxon>Saxifragales</taxon>
        <taxon>Crassulaceae</taxon>
        <taxon>Kalanchoe</taxon>
    </lineage>
</organism>
<name>A0A7N0VF83_KALFE</name>
<accession>A0A7N0VF83</accession>
<evidence type="ECO:0000256" key="6">
    <source>
        <dbReference type="PIRSR" id="PIRSR602401-1"/>
    </source>
</evidence>
<dbReference type="PANTHER" id="PTHR24296">
    <property type="entry name" value="CYTOCHROME P450"/>
    <property type="match status" value="1"/>
</dbReference>
<feature type="transmembrane region" description="Helical" evidence="8">
    <location>
        <begin position="6"/>
        <end position="25"/>
    </location>
</feature>
<evidence type="ECO:0008006" key="11">
    <source>
        <dbReference type="Google" id="ProtNLM"/>
    </source>
</evidence>
<evidence type="ECO:0000256" key="5">
    <source>
        <dbReference type="ARBA" id="ARBA00023004"/>
    </source>
</evidence>
<dbReference type="Pfam" id="PF00067">
    <property type="entry name" value="p450"/>
    <property type="match status" value="1"/>
</dbReference>
<dbReference type="OMA" id="SWFVKCE"/>
<dbReference type="AlphaFoldDB" id="A0A7N0VF83"/>
<sequence length="514" mass="58460">MESILLFQGAQLLSISIILLIAYIYRHNTKSKNITATNSPDAGFPHYPMIGTLPSFLKHRHRFLDWSTDILRRCPTHTSCFFRPGKIHGVMTAYPPNVEHMLKTNFENYPKGPRFIFLLRDFLGDGIFNVDADLWKLQRKTASYEFNTKSLRNFVMETVGFEVGARLVPLLKQAAQLDRVLDLQDVLERFAFDSICRLAFNFDPECLGDDESVGKEFMRAFEDAATLSSRRFMTAFPFVLLVKKRLGIGSERRLKAAIGTVHEFVNQIIEARLRRAKTEEIGGDADLLSRFMEVHGGSVKFLRDVAISFILAGRDTSSSALTWFFWLISSRPEVVEKIRAELEHIRSRRGNNGGQAGEIYSFDELREMHYLHAAITESMRLYPPVAVDTKACLSDDVLPDGTFVGAGWFVSYSAYAMGRMESMWGKDCEEFVPERWLDEEGVFKGESPYKFAVFHGGPRVCLGKEMAYIQMKSVAAKVLEEFEVEVVGKERQPEYVLSLTLRMKGGLSVRVRQG</sequence>
<dbReference type="GO" id="GO:0005506">
    <property type="term" value="F:iron ion binding"/>
    <property type="evidence" value="ECO:0007669"/>
    <property type="project" value="InterPro"/>
</dbReference>
<keyword evidence="3 6" id="KW-0479">Metal-binding</keyword>
<evidence type="ECO:0000313" key="9">
    <source>
        <dbReference type="EnsemblPlants" id="Kaladp0666s0035.1.v1.1.CDS.1"/>
    </source>
</evidence>
<comment type="cofactor">
    <cofactor evidence="1 6">
        <name>heme</name>
        <dbReference type="ChEBI" id="CHEBI:30413"/>
    </cofactor>
</comment>
<dbReference type="EnsemblPlants" id="Kaladp0666s0035.1.v1.1">
    <property type="protein sequence ID" value="Kaladp0666s0035.1.v1.1.CDS.1"/>
    <property type="gene ID" value="Kaladp0666s0035.v1.1"/>
</dbReference>
<reference evidence="9" key="1">
    <citation type="submission" date="2021-01" db="UniProtKB">
        <authorList>
            <consortium name="EnsemblPlants"/>
        </authorList>
    </citation>
    <scope>IDENTIFICATION</scope>
</reference>
<evidence type="ECO:0000256" key="1">
    <source>
        <dbReference type="ARBA" id="ARBA00001971"/>
    </source>
</evidence>
<evidence type="ECO:0000256" key="8">
    <source>
        <dbReference type="SAM" id="Phobius"/>
    </source>
</evidence>
<keyword evidence="10" id="KW-1185">Reference proteome</keyword>